<protein>
    <submittedName>
        <fullName evidence="1">Uncharacterized protein</fullName>
    </submittedName>
</protein>
<reference evidence="1 2" key="1">
    <citation type="submission" date="2021-06" db="EMBL/GenBank/DDBJ databases">
        <authorList>
            <person name="Palmer J.M."/>
        </authorList>
    </citation>
    <scope>NUCLEOTIDE SEQUENCE [LARGE SCALE GENOMIC DNA]</scope>
    <source>
        <strain evidence="1 2">XC_2019</strain>
        <tissue evidence="1">Muscle</tissue>
    </source>
</reference>
<evidence type="ECO:0000313" key="2">
    <source>
        <dbReference type="Proteomes" id="UP001434883"/>
    </source>
</evidence>
<sequence>MRRSELELGQDISWPGGKGVWQSLLSHLKDSSLGSGSLYSLHSQWQEGLLGFPVSPRERMASFTKHLLSSVCFPRSAATLFWADTVGPGCFLGALREKTATTVCWKIWLLEAASPHTEMWWFAREFLATQCPGSLLPFCRHRAGPLQSALGSRCNWINLRQASLVRLPVPMRFKGQPFTVLAGSRCWLDSVHGDNEYKFQDFVSSVKRAASMVNICSAAVWR</sequence>
<evidence type="ECO:0000313" key="1">
    <source>
        <dbReference type="EMBL" id="MEQ2193129.1"/>
    </source>
</evidence>
<accession>A0ABV0QBC3</accession>
<keyword evidence="2" id="KW-1185">Reference proteome</keyword>
<dbReference type="EMBL" id="JAHRIN010005672">
    <property type="protein sequence ID" value="MEQ2193129.1"/>
    <property type="molecule type" value="Genomic_DNA"/>
</dbReference>
<name>A0ABV0QBC3_9TELE</name>
<comment type="caution">
    <text evidence="1">The sequence shown here is derived from an EMBL/GenBank/DDBJ whole genome shotgun (WGS) entry which is preliminary data.</text>
</comment>
<gene>
    <name evidence="1" type="ORF">XENOCAPTIV_024354</name>
</gene>
<organism evidence="1 2">
    <name type="scientific">Xenoophorus captivus</name>
    <dbReference type="NCBI Taxonomy" id="1517983"/>
    <lineage>
        <taxon>Eukaryota</taxon>
        <taxon>Metazoa</taxon>
        <taxon>Chordata</taxon>
        <taxon>Craniata</taxon>
        <taxon>Vertebrata</taxon>
        <taxon>Euteleostomi</taxon>
        <taxon>Actinopterygii</taxon>
        <taxon>Neopterygii</taxon>
        <taxon>Teleostei</taxon>
        <taxon>Neoteleostei</taxon>
        <taxon>Acanthomorphata</taxon>
        <taxon>Ovalentaria</taxon>
        <taxon>Atherinomorphae</taxon>
        <taxon>Cyprinodontiformes</taxon>
        <taxon>Goodeidae</taxon>
        <taxon>Xenoophorus</taxon>
    </lineage>
</organism>
<proteinExistence type="predicted"/>
<dbReference type="Proteomes" id="UP001434883">
    <property type="component" value="Unassembled WGS sequence"/>
</dbReference>